<keyword evidence="1" id="KW-0472">Membrane</keyword>
<dbReference type="EMBL" id="BLBS01000057">
    <property type="protein sequence ID" value="GET93457.1"/>
    <property type="molecule type" value="Genomic_DNA"/>
</dbReference>
<evidence type="ECO:0000256" key="1">
    <source>
        <dbReference type="SAM" id="Phobius"/>
    </source>
</evidence>
<comment type="caution">
    <text evidence="3">The sequence shown here is derived from an EMBL/GenBank/DDBJ whole genome shotgun (WGS) entry which is preliminary data.</text>
</comment>
<feature type="transmembrane region" description="Helical" evidence="1">
    <location>
        <begin position="21"/>
        <end position="44"/>
    </location>
</feature>
<keyword evidence="1" id="KW-1133">Transmembrane helix</keyword>
<sequence length="636" mass="69676">MCSKFRDRNADCFTFSLNTTFFSYIVCDIFPYGELIFFLLLVRFYRILVAVMLQGLLFLLLSTTSAFAFPIAVVPVNWSNVPNRTPDARNLNSPYLGECVCDLTRGICDAFCCCDEDCDASARAAFTYCLPEKYSSPYLDYCYQKDGATSLKRINGKYETYIDKNVPDYNAVCVIKTNHPSELYRYFRVPTDVREPSLPTTPTKTVTVSQPYAVGDPLIMAKYVLISGSPSYRRVTPFQLPTSLSDGSCSAIGQNVGFLDPIKGNSCTLNGAQMCLLFPVAKYQNLFLQATLGYNSSAPEFVPFTLNLHTESGVLLDSLDPKVVPATSTYATTSDGKMCNNAIIDLQAHFSYSANESGKLLEAVLNVTLGNIGLTQYVALSFEAAFTGKNAPVPSNIFPGTPGYLSGDKIRSGTLVTHDGKTAILERKSGFAVPAGGRLCSRNQWKRASFLHSIISSGCLVMMNESELQEICSTGTGKIISTLLNVSIDGIPTIVDHIGITNDALTNDTTSWIAISGLSDALTSSSGTYNAYTRQCTNITVGIHYQFVVARAGAEYNPQDIIVGAFASPILGNLQIWDETDFNENALSYQQFTFKVSFSRYGPNSQSTIMRRVVAPPILPPLGENIFYPFRSSYQV</sequence>
<dbReference type="InterPro" id="IPR040354">
    <property type="entry name" value="TCTN1-3"/>
</dbReference>
<keyword evidence="1" id="KW-0812">Transmembrane</keyword>
<reference evidence="3" key="1">
    <citation type="submission" date="2019-11" db="EMBL/GenBank/DDBJ databases">
        <title>Leishmania tarentolae CDS.</title>
        <authorList>
            <person name="Goto Y."/>
            <person name="Yamagishi J."/>
        </authorList>
    </citation>
    <scope>NUCLEOTIDE SEQUENCE [LARGE SCALE GENOMIC DNA]</scope>
    <source>
        <strain evidence="3">Parrot Tar II</strain>
    </source>
</reference>
<gene>
    <name evidence="3" type="ORF">LtaPh_3637600</name>
</gene>
<organism evidence="3 4">
    <name type="scientific">Leishmania tarentolae</name>
    <name type="common">Sauroleishmania tarentolae</name>
    <dbReference type="NCBI Taxonomy" id="5689"/>
    <lineage>
        <taxon>Eukaryota</taxon>
        <taxon>Discoba</taxon>
        <taxon>Euglenozoa</taxon>
        <taxon>Kinetoplastea</taxon>
        <taxon>Metakinetoplastina</taxon>
        <taxon>Trypanosomatida</taxon>
        <taxon>Trypanosomatidae</taxon>
        <taxon>Leishmaniinae</taxon>
        <taxon>Leishmania</taxon>
        <taxon>lizard Leishmania</taxon>
    </lineage>
</organism>
<accession>A0A640L0Z2</accession>
<name>A0A640L0Z2_LEITA</name>
<feature type="transmembrane region" description="Helical" evidence="1">
    <location>
        <begin position="56"/>
        <end position="78"/>
    </location>
</feature>
<dbReference type="Proteomes" id="UP000419144">
    <property type="component" value="Unassembled WGS sequence"/>
</dbReference>
<dbReference type="Pfam" id="PF25752">
    <property type="entry name" value="DUF1619_N"/>
    <property type="match status" value="1"/>
</dbReference>
<dbReference type="VEuPathDB" id="TriTrypDB:LtaPh_3637600"/>
<evidence type="ECO:0000313" key="3">
    <source>
        <dbReference type="EMBL" id="GET93457.1"/>
    </source>
</evidence>
<evidence type="ECO:0000313" key="4">
    <source>
        <dbReference type="Proteomes" id="UP000419144"/>
    </source>
</evidence>
<feature type="domain" description="Tectonic-1-3 N-terminal" evidence="2">
    <location>
        <begin position="92"/>
        <end position="183"/>
    </location>
</feature>
<dbReference type="InterPro" id="IPR057724">
    <property type="entry name" value="TCTN1-3_N"/>
</dbReference>
<dbReference type="PANTHER" id="PTHR14611">
    <property type="entry name" value="TECTONIC FAMILY MEMBER"/>
    <property type="match status" value="1"/>
</dbReference>
<protein>
    <recommendedName>
        <fullName evidence="2">Tectonic-1-3 N-terminal domain-containing protein</fullName>
    </recommendedName>
</protein>
<dbReference type="OrthoDB" id="2104337at2759"/>
<keyword evidence="4" id="KW-1185">Reference proteome</keyword>
<dbReference type="PANTHER" id="PTHR14611:SF2">
    <property type="entry name" value="TECTONIC"/>
    <property type="match status" value="1"/>
</dbReference>
<dbReference type="AlphaFoldDB" id="A0A640L0Z2"/>
<evidence type="ECO:0000259" key="2">
    <source>
        <dbReference type="Pfam" id="PF25752"/>
    </source>
</evidence>
<proteinExistence type="predicted"/>